<feature type="transmembrane region" description="Helical" evidence="8">
    <location>
        <begin position="476"/>
        <end position="501"/>
    </location>
</feature>
<dbReference type="OrthoDB" id="9780560at2"/>
<feature type="compositionally biased region" description="Low complexity" evidence="7">
    <location>
        <begin position="8"/>
        <end position="35"/>
    </location>
</feature>
<keyword evidence="5 8" id="KW-0472">Membrane</keyword>
<dbReference type="GO" id="GO:0022857">
    <property type="term" value="F:transmembrane transporter activity"/>
    <property type="evidence" value="ECO:0007669"/>
    <property type="project" value="TreeGrafter"/>
</dbReference>
<comment type="subcellular location">
    <subcellularLocation>
        <location evidence="1">Cell membrane</location>
        <topology evidence="1">Multi-pass membrane protein</topology>
    </subcellularLocation>
</comment>
<feature type="domain" description="ABC3 transporter permease C-terminal" evidence="9">
    <location>
        <begin position="766"/>
        <end position="883"/>
    </location>
</feature>
<feature type="domain" description="ABC3 transporter permease C-terminal" evidence="9">
    <location>
        <begin position="304"/>
        <end position="423"/>
    </location>
</feature>
<accession>A0A0X2NL73</accession>
<feature type="transmembrane region" description="Helical" evidence="8">
    <location>
        <begin position="349"/>
        <end position="372"/>
    </location>
</feature>
<dbReference type="PANTHER" id="PTHR30572">
    <property type="entry name" value="MEMBRANE COMPONENT OF TRANSPORTER-RELATED"/>
    <property type="match status" value="1"/>
</dbReference>
<dbReference type="Proteomes" id="UP000182498">
    <property type="component" value="Unassembled WGS sequence"/>
</dbReference>
<evidence type="ECO:0000256" key="1">
    <source>
        <dbReference type="ARBA" id="ARBA00004651"/>
    </source>
</evidence>
<reference evidence="11" key="1">
    <citation type="submission" date="2015-11" db="EMBL/GenBank/DDBJ databases">
        <authorList>
            <person name="Dugat-Bony E."/>
        </authorList>
    </citation>
    <scope>NUCLEOTIDE SEQUENCE [LARGE SCALE GENOMIC DNA]</scope>
    <source>
        <strain evidence="11">Mu292</strain>
    </source>
</reference>
<protein>
    <submittedName>
        <fullName evidence="10">Predicted ABC-type transport system involved in lysophospholipase L1 biosynthesis, permease component</fullName>
    </submittedName>
</protein>
<evidence type="ECO:0000256" key="4">
    <source>
        <dbReference type="ARBA" id="ARBA00022989"/>
    </source>
</evidence>
<keyword evidence="3 8" id="KW-0812">Transmembrane</keyword>
<gene>
    <name evidence="10" type="ORF">CVAR292_01575</name>
</gene>
<dbReference type="PANTHER" id="PTHR30572:SF4">
    <property type="entry name" value="ABC TRANSPORTER PERMEASE YTRF"/>
    <property type="match status" value="1"/>
</dbReference>
<evidence type="ECO:0000256" key="7">
    <source>
        <dbReference type="SAM" id="MobiDB-lite"/>
    </source>
</evidence>
<feature type="transmembrane region" description="Helical" evidence="8">
    <location>
        <begin position="57"/>
        <end position="81"/>
    </location>
</feature>
<evidence type="ECO:0000256" key="3">
    <source>
        <dbReference type="ARBA" id="ARBA00022692"/>
    </source>
</evidence>
<proteinExistence type="inferred from homology"/>
<feature type="transmembrane region" description="Helical" evidence="8">
    <location>
        <begin position="300"/>
        <end position="321"/>
    </location>
</feature>
<keyword evidence="4 8" id="KW-1133">Transmembrane helix</keyword>
<dbReference type="InterPro" id="IPR050250">
    <property type="entry name" value="Macrolide_Exporter_MacB"/>
</dbReference>
<keyword evidence="2" id="KW-1003">Cell membrane</keyword>
<feature type="transmembrane region" description="Helical" evidence="8">
    <location>
        <begin position="392"/>
        <end position="415"/>
    </location>
</feature>
<feature type="transmembrane region" description="Helical" evidence="8">
    <location>
        <begin position="529"/>
        <end position="550"/>
    </location>
</feature>
<sequence length="889" mass="89907">MSRHSAPANSQVSSQAFSQATSSSSGDSSTGTTSGGRALKAVLRVTLRSFRSHLGRLVLTVCAVAVAVSFLTGSQMLSGVLNGTVSTMMSSEYEGVPVVVRPAEGHPSLAPDSPAVVGELPEVDRVNINDRRSVLVTAADGTTVDSGKDHIHVVPWYPPEQAVGNSTESGGPGPAPGEALVSEGAARGGLAVGSLVHVNDGSEDYDLTVTGTIPDSDDKSTDTGIELAVNLDDYTARYAESGLPALLVTPAPGAETQETMDAIGAALDSPERGLPDVRTGEELVDESQDATESALGFVRYLLYAFAGVALLAALFTIVNTFQMTVARRNREIALLRSLGVSRRQVTGSVLGEALLCGVVGSGLGVLLGVGAVDVLLRAVRSMSDTVDVSTPGVTGATIVVPLVVGTVVTLLGGVLPARKAGRVAPLEALRQAEAPQQRTSPWRTVAGIAVIIAGAVLCSVALSLDADTTTRASLAGAGAVVGFLGVYLASPAILGAVTGLFNRLPHRRPAVRLATAQVSRTPARSAGTAFALTLGLSLTTVTGMLGASVVNAVEETVTTEVTADLVVGAADGLTGDPVPGTATDAVRETPGVGSVYTVGKAPVVVGAAEDGVNLVSVSNGDPTTAVEVGEVTGKLDLSSGEGLTMSASFAADHGLQIGDLVEVGVPGQTFTSWIPLQGTYGHSRLLGDVVVSSTAFWRLAPGDRGLGGHRTLAVAVTGDGSVDTDTLRERLEDATAPSPSVGVQTPAEFAGRQTDLIDRIIAVVYALSALAVIVAVLGVANTLALSVAERRREIGMLRAVGATRGLIRRTITVEAVLTSVYGAVVGVLAGLGAGFAVLGVLGDVGLTSVIVPWAVVAGVLVGSVVVGVVSALAPAVRAARTPPLDAVAE</sequence>
<feature type="transmembrane region" description="Helical" evidence="8">
    <location>
        <begin position="762"/>
        <end position="788"/>
    </location>
</feature>
<feature type="region of interest" description="Disordered" evidence="7">
    <location>
        <begin position="1"/>
        <end position="35"/>
    </location>
</feature>
<dbReference type="Pfam" id="PF02687">
    <property type="entry name" value="FtsX"/>
    <property type="match status" value="2"/>
</dbReference>
<keyword evidence="11" id="KW-1185">Reference proteome</keyword>
<comment type="similarity">
    <text evidence="6">Belongs to the ABC-4 integral membrane protein family.</text>
</comment>
<dbReference type="InterPro" id="IPR003838">
    <property type="entry name" value="ABC3_permease_C"/>
</dbReference>
<evidence type="ECO:0000256" key="2">
    <source>
        <dbReference type="ARBA" id="ARBA00022475"/>
    </source>
</evidence>
<organism evidence="10 11">
    <name type="scientific">Corynebacterium variabile</name>
    <dbReference type="NCBI Taxonomy" id="1727"/>
    <lineage>
        <taxon>Bacteria</taxon>
        <taxon>Bacillati</taxon>
        <taxon>Actinomycetota</taxon>
        <taxon>Actinomycetes</taxon>
        <taxon>Mycobacteriales</taxon>
        <taxon>Corynebacteriaceae</taxon>
        <taxon>Corynebacterium</taxon>
    </lineage>
</organism>
<evidence type="ECO:0000313" key="11">
    <source>
        <dbReference type="Proteomes" id="UP000182498"/>
    </source>
</evidence>
<evidence type="ECO:0000256" key="8">
    <source>
        <dbReference type="SAM" id="Phobius"/>
    </source>
</evidence>
<evidence type="ECO:0000256" key="6">
    <source>
        <dbReference type="ARBA" id="ARBA00038076"/>
    </source>
</evidence>
<evidence type="ECO:0000313" key="10">
    <source>
        <dbReference type="EMBL" id="CUU66236.1"/>
    </source>
</evidence>
<feature type="transmembrane region" description="Helical" evidence="8">
    <location>
        <begin position="850"/>
        <end position="873"/>
    </location>
</feature>
<dbReference type="GO" id="GO:0005886">
    <property type="term" value="C:plasma membrane"/>
    <property type="evidence" value="ECO:0007669"/>
    <property type="project" value="UniProtKB-SubCell"/>
</dbReference>
<name>A0A0X2NL73_9CORY</name>
<feature type="transmembrane region" description="Helical" evidence="8">
    <location>
        <begin position="815"/>
        <end position="838"/>
    </location>
</feature>
<dbReference type="AlphaFoldDB" id="A0A0X2NL73"/>
<evidence type="ECO:0000259" key="9">
    <source>
        <dbReference type="Pfam" id="PF02687"/>
    </source>
</evidence>
<evidence type="ECO:0000256" key="5">
    <source>
        <dbReference type="ARBA" id="ARBA00023136"/>
    </source>
</evidence>
<dbReference type="EMBL" id="FAUH01000010">
    <property type="protein sequence ID" value="CUU66236.1"/>
    <property type="molecule type" value="Genomic_DNA"/>
</dbReference>
<feature type="transmembrane region" description="Helical" evidence="8">
    <location>
        <begin position="445"/>
        <end position="464"/>
    </location>
</feature>